<reference evidence="1" key="1">
    <citation type="submission" date="2022-03" db="EMBL/GenBank/DDBJ databases">
        <title>Interactions between chemoautotrophic and heterotrophic bacteria.</title>
        <authorList>
            <person name="Santoro A."/>
        </authorList>
    </citation>
    <scope>NUCLEOTIDE SEQUENCE</scope>
    <source>
        <strain evidence="1">Nb-106</strain>
    </source>
</reference>
<protein>
    <submittedName>
        <fullName evidence="1">dTDP-4-amino-4,6-dideoxygalactose transaminase</fullName>
    </submittedName>
</protein>
<gene>
    <name evidence="1" type="ORF">J2S34_003587</name>
</gene>
<dbReference type="EMBL" id="JALJZS010000005">
    <property type="protein sequence ID" value="MCP2001101.1"/>
    <property type="molecule type" value="Genomic_DNA"/>
</dbReference>
<name>A0ACC6AP71_NITWI</name>
<comment type="caution">
    <text evidence="1">The sequence shown here is derived from an EMBL/GenBank/DDBJ whole genome shotgun (WGS) entry which is preliminary data.</text>
</comment>
<proteinExistence type="predicted"/>
<dbReference type="Proteomes" id="UP001205486">
    <property type="component" value="Unassembled WGS sequence"/>
</dbReference>
<keyword evidence="2" id="KW-1185">Reference proteome</keyword>
<evidence type="ECO:0000313" key="2">
    <source>
        <dbReference type="Proteomes" id="UP001205486"/>
    </source>
</evidence>
<sequence length="405" mass="44031">MDRFSLLCYYLLNCVVLVFASELNVAASCALQRIISLIPFLDLKAQYLQMKPEIDAAVLRVIDSTQYVQGPEVAAFEKRFALYCSTEHCLAVNTGTSALHLALLAAGVGAGDEVITVSLTFVATTAAILYAGAKPVFVDVDPETRTMDPEAIEAAITPRTRAILPVHLHGLMADMDPIMEIARRHGLVVIEDAAQAHGAEYKGRRAGSIGDLGCFSFYPGKNLGAYGEGGAVVTNKADYAQRISLLRDWGQESKYNHVLRGYNYRMDGIQGAILGVKMNYIEAWTEGRRAAASQYDRLLQKLPCQRPASPADRRHVYHVYAVTLARRDETQAALQAAGIGTGIHYPIPVHLQKAYADIGHGVGSLPVTEALSKQFLSLPIYAEFKPEQVDVVATELKKALPALAA</sequence>
<evidence type="ECO:0000313" key="1">
    <source>
        <dbReference type="EMBL" id="MCP2001101.1"/>
    </source>
</evidence>
<accession>A0ACC6AP71</accession>
<organism evidence="1 2">
    <name type="scientific">Nitrobacter winogradskyi</name>
    <name type="common">Nitrobacter agilis</name>
    <dbReference type="NCBI Taxonomy" id="913"/>
    <lineage>
        <taxon>Bacteria</taxon>
        <taxon>Pseudomonadati</taxon>
        <taxon>Pseudomonadota</taxon>
        <taxon>Alphaproteobacteria</taxon>
        <taxon>Hyphomicrobiales</taxon>
        <taxon>Nitrobacteraceae</taxon>
        <taxon>Nitrobacter</taxon>
    </lineage>
</organism>